<dbReference type="Pfam" id="PF00106">
    <property type="entry name" value="adh_short"/>
    <property type="match status" value="1"/>
</dbReference>
<dbReference type="PANTHER" id="PTHR43976:SF16">
    <property type="entry name" value="SHORT-CHAIN DEHYDROGENASE_REDUCTASE FAMILY PROTEIN"/>
    <property type="match status" value="1"/>
</dbReference>
<proteinExistence type="inferred from homology"/>
<comment type="caution">
    <text evidence="4">The sequence shown here is derived from an EMBL/GenBank/DDBJ whole genome shotgun (WGS) entry which is preliminary data.</text>
</comment>
<dbReference type="PRINTS" id="PR00080">
    <property type="entry name" value="SDRFAMILY"/>
</dbReference>
<dbReference type="GO" id="GO:0016491">
    <property type="term" value="F:oxidoreductase activity"/>
    <property type="evidence" value="ECO:0007669"/>
    <property type="project" value="UniProtKB-KW"/>
</dbReference>
<name>A0A4Z0A311_9AGAM</name>
<evidence type="ECO:0000313" key="4">
    <source>
        <dbReference type="EMBL" id="TFY80834.1"/>
    </source>
</evidence>
<evidence type="ECO:0000256" key="2">
    <source>
        <dbReference type="ARBA" id="ARBA00023002"/>
    </source>
</evidence>
<dbReference type="PRINTS" id="PR00081">
    <property type="entry name" value="GDHRDH"/>
</dbReference>
<organism evidence="4 5">
    <name type="scientific">Hericium alpestre</name>
    <dbReference type="NCBI Taxonomy" id="135208"/>
    <lineage>
        <taxon>Eukaryota</taxon>
        <taxon>Fungi</taxon>
        <taxon>Dikarya</taxon>
        <taxon>Basidiomycota</taxon>
        <taxon>Agaricomycotina</taxon>
        <taxon>Agaricomycetes</taxon>
        <taxon>Russulales</taxon>
        <taxon>Hericiaceae</taxon>
        <taxon>Hericium</taxon>
    </lineage>
</organism>
<evidence type="ECO:0000256" key="1">
    <source>
        <dbReference type="ARBA" id="ARBA00006484"/>
    </source>
</evidence>
<evidence type="ECO:0000256" key="3">
    <source>
        <dbReference type="RuleBase" id="RU000363"/>
    </source>
</evidence>
<dbReference type="SUPFAM" id="SSF51735">
    <property type="entry name" value="NAD(P)-binding Rossmann-fold domains"/>
    <property type="match status" value="1"/>
</dbReference>
<dbReference type="InterPro" id="IPR036291">
    <property type="entry name" value="NAD(P)-bd_dom_sf"/>
</dbReference>
<sequence length="222" mass="23520">MVEAKSSRIWLITGASAGLGFALTKRVLARGDRVLAGVRNIAKFPTGELPPADSARAHVFALDVSHPASEIKARVDSAISVWGRVDVLVNNAGIGIRAIQEEGGAEYLAQSLQTNLFGVMNVTNAVLPHMRSRKDGTVVIIGSRSAWRNEFPGIGLYAISKAAVHSYGETLSAELAPFNIRVLIVCPGSFKTPGIYPSTTSGTPIGDYASTRTAIAERFSAL</sequence>
<dbReference type="OrthoDB" id="1274115at2759"/>
<evidence type="ECO:0000313" key="5">
    <source>
        <dbReference type="Proteomes" id="UP000298061"/>
    </source>
</evidence>
<dbReference type="InterPro" id="IPR051911">
    <property type="entry name" value="SDR_oxidoreductase"/>
</dbReference>
<protein>
    <submittedName>
        <fullName evidence="4">Uncharacterized protein</fullName>
    </submittedName>
</protein>
<keyword evidence="2" id="KW-0560">Oxidoreductase</keyword>
<gene>
    <name evidence="4" type="ORF">EWM64_g3173</name>
</gene>
<reference evidence="4 5" key="1">
    <citation type="submission" date="2019-02" db="EMBL/GenBank/DDBJ databases">
        <title>Genome sequencing of the rare red list fungi Hericium alpestre (H. flagellum).</title>
        <authorList>
            <person name="Buettner E."/>
            <person name="Kellner H."/>
        </authorList>
    </citation>
    <scope>NUCLEOTIDE SEQUENCE [LARGE SCALE GENOMIC DNA]</scope>
    <source>
        <strain evidence="4 5">DSM 108284</strain>
    </source>
</reference>
<dbReference type="STRING" id="135208.A0A4Z0A311"/>
<feature type="non-terminal residue" evidence="4">
    <location>
        <position position="222"/>
    </location>
</feature>
<dbReference type="AlphaFoldDB" id="A0A4Z0A311"/>
<dbReference type="InterPro" id="IPR002347">
    <property type="entry name" value="SDR_fam"/>
</dbReference>
<accession>A0A4Z0A311</accession>
<keyword evidence="5" id="KW-1185">Reference proteome</keyword>
<comment type="similarity">
    <text evidence="1 3">Belongs to the short-chain dehydrogenases/reductases (SDR) family.</text>
</comment>
<dbReference type="EMBL" id="SFCI01000282">
    <property type="protein sequence ID" value="TFY80834.1"/>
    <property type="molecule type" value="Genomic_DNA"/>
</dbReference>
<dbReference type="Gene3D" id="3.40.50.720">
    <property type="entry name" value="NAD(P)-binding Rossmann-like Domain"/>
    <property type="match status" value="1"/>
</dbReference>
<dbReference type="PANTHER" id="PTHR43976">
    <property type="entry name" value="SHORT CHAIN DEHYDROGENASE"/>
    <property type="match status" value="1"/>
</dbReference>
<dbReference type="Proteomes" id="UP000298061">
    <property type="component" value="Unassembled WGS sequence"/>
</dbReference>